<reference evidence="1" key="1">
    <citation type="submission" date="2015-07" db="EMBL/GenBank/DDBJ databases">
        <title>MeaNS - Measles Nucleotide Surveillance Program.</title>
        <authorList>
            <person name="Tran T."/>
            <person name="Druce J."/>
        </authorList>
    </citation>
    <scope>NUCLEOTIDE SEQUENCE</scope>
    <source>
        <strain evidence="1">UCB-OBI-ISO-001</strain>
        <tissue evidence="1">Gonad</tissue>
    </source>
</reference>
<dbReference type="EMBL" id="KQ415962">
    <property type="protein sequence ID" value="KOF99424.1"/>
    <property type="molecule type" value="Genomic_DNA"/>
</dbReference>
<accession>A0A0L8IDD5</accession>
<protein>
    <submittedName>
        <fullName evidence="1">Uncharacterized protein</fullName>
    </submittedName>
</protein>
<gene>
    <name evidence="1" type="ORF">OCBIM_22016371mg</name>
</gene>
<sequence>MSYLDSSTRSKIGKLCVASFVTYCYKPSYGLSTVFVDFISPSVVTTENETRYDRIRDIVIGKKNVKRSANTMPIRRENQDSQTFKKQLTCKHLNNTSNAGKCSKDINEEYYHIIVTKRQREERNQPFGKEQKVEQY</sequence>
<dbReference type="AlphaFoldDB" id="A0A0L8IDD5"/>
<organism evidence="1">
    <name type="scientific">Octopus bimaculoides</name>
    <name type="common">California two-spotted octopus</name>
    <dbReference type="NCBI Taxonomy" id="37653"/>
    <lineage>
        <taxon>Eukaryota</taxon>
        <taxon>Metazoa</taxon>
        <taxon>Spiralia</taxon>
        <taxon>Lophotrochozoa</taxon>
        <taxon>Mollusca</taxon>
        <taxon>Cephalopoda</taxon>
        <taxon>Coleoidea</taxon>
        <taxon>Octopodiformes</taxon>
        <taxon>Octopoda</taxon>
        <taxon>Incirrata</taxon>
        <taxon>Octopodidae</taxon>
        <taxon>Octopus</taxon>
    </lineage>
</organism>
<proteinExistence type="predicted"/>
<name>A0A0L8IDD5_OCTBM</name>
<evidence type="ECO:0000313" key="1">
    <source>
        <dbReference type="EMBL" id="KOF99424.1"/>
    </source>
</evidence>